<dbReference type="RefSeq" id="WP_061915892.1">
    <property type="nucleotide sequence ID" value="NZ_KQ948851.1"/>
</dbReference>
<organism evidence="2 3">
    <name type="scientific">Streptomyces bungoensis</name>
    <dbReference type="NCBI Taxonomy" id="285568"/>
    <lineage>
        <taxon>Bacteria</taxon>
        <taxon>Bacillati</taxon>
        <taxon>Actinomycetota</taxon>
        <taxon>Actinomycetes</taxon>
        <taxon>Kitasatosporales</taxon>
        <taxon>Streptomycetaceae</taxon>
        <taxon>Streptomyces</taxon>
    </lineage>
</organism>
<dbReference type="Proteomes" id="UP000053024">
    <property type="component" value="Unassembled WGS sequence"/>
</dbReference>
<proteinExistence type="predicted"/>
<evidence type="ECO:0000313" key="3">
    <source>
        <dbReference type="Proteomes" id="UP000053024"/>
    </source>
</evidence>
<accession>A0A101TCY5</accession>
<name>A0A101TCY5_9ACTN</name>
<evidence type="ECO:0000256" key="1">
    <source>
        <dbReference type="SAM" id="MobiDB-lite"/>
    </source>
</evidence>
<keyword evidence="3" id="KW-1185">Reference proteome</keyword>
<protein>
    <submittedName>
        <fullName evidence="2">Uncharacterized protein</fullName>
    </submittedName>
</protein>
<dbReference type="AlphaFoldDB" id="A0A101TCY5"/>
<dbReference type="EMBL" id="LMWX01000003">
    <property type="protein sequence ID" value="KUN90024.1"/>
    <property type="molecule type" value="Genomic_DNA"/>
</dbReference>
<feature type="region of interest" description="Disordered" evidence="1">
    <location>
        <begin position="582"/>
        <end position="617"/>
    </location>
</feature>
<sequence>MSSTSVQLTDENGDLVQIDRVPGPLPVAEAKELGQLRRAMRNNPRINLTDEAIEVAVGGFLDIPRLTILATHKDKVDGLNSFYAGATQLLVLEGLFDAESLSTVLGNPRLSGQVKAPPAPAPTGVRNASGELLAQLKIEYDSPAHARKVVEAVARETLLQEGADYSDSVLSNGVMTPVEAVLTEAHYADNSPPTMTAALIDGTSRYVSAAAARHYNPEATTPAEQTRTIVSTIGNNFAASRTARRRAYNRDAERHNAALARDGMTMATLRQLQTRAVPVRLIVGAVLNEDDADDVLAAAVATAQSSRHISINRWSDAAQDAMTARRMVNHLLHRQMVSPAFAALVADEELTAEEITSLVPGWDSDPMHGPNGRIHPLWRAVLIVHTLTRYRIFDEAKRFIRSDRGFGQVRDDRYAGFLGVLIDMPWRAAKPATTDVARRAWRNGGVLYPGVFGEWEPTPASAETLRKLADDGDANAQHTLTVLSGTALMADAVLTRDTGSKVDDGRVPYRATPPVVLAPWTSTVRGRWQAKTVVETFDPNKAGGTGEGKSVQAHYTYAHVDEVGEPIPDGATHEILLEKHLFTQANPERAADEQKKRRQEQMKREAEQKITREERNEQSRINLLHTIGEARAVVDRLTAEAADFPSPLTEHPMGGRADWKQVHQNLRDLEEALLDVRPPAGTEPTRLRDADRREV</sequence>
<gene>
    <name evidence="2" type="ORF">AQJ66_02960</name>
</gene>
<dbReference type="OrthoDB" id="3907876at2"/>
<reference evidence="2 3" key="1">
    <citation type="submission" date="2015-10" db="EMBL/GenBank/DDBJ databases">
        <title>Draft genome sequence of Streptomyces bungoensis DSM 41781, type strain for the species Streptomyces bungoensis.</title>
        <authorList>
            <person name="Ruckert C."/>
            <person name="Winkler A."/>
            <person name="Kalinowski J."/>
            <person name="Kampfer P."/>
            <person name="Glaeser S."/>
        </authorList>
    </citation>
    <scope>NUCLEOTIDE SEQUENCE [LARGE SCALE GENOMIC DNA]</scope>
    <source>
        <strain evidence="2 3">DSM 41781</strain>
    </source>
</reference>
<feature type="compositionally biased region" description="Basic and acidic residues" evidence="1">
    <location>
        <begin position="685"/>
        <end position="695"/>
    </location>
</feature>
<evidence type="ECO:0000313" key="2">
    <source>
        <dbReference type="EMBL" id="KUN90024.1"/>
    </source>
</evidence>
<comment type="caution">
    <text evidence="2">The sequence shown here is derived from an EMBL/GenBank/DDBJ whole genome shotgun (WGS) entry which is preliminary data.</text>
</comment>
<feature type="region of interest" description="Disordered" evidence="1">
    <location>
        <begin position="671"/>
        <end position="695"/>
    </location>
</feature>
<feature type="compositionally biased region" description="Basic and acidic residues" evidence="1">
    <location>
        <begin position="589"/>
        <end position="617"/>
    </location>
</feature>